<dbReference type="PANTHER" id="PTHR43557:SF4">
    <property type="entry name" value="APOPTOSIS-INDUCING FACTOR 1, MITOCHONDRIAL"/>
    <property type="match status" value="1"/>
</dbReference>
<feature type="domain" description="Mitochondrial apoptosis-inducing factor C-terminal" evidence="15">
    <location>
        <begin position="621"/>
        <end position="672"/>
    </location>
</feature>
<name>A0A1I7VLX7_LOALO</name>
<keyword evidence="16" id="KW-1185">Reference proteome</keyword>
<evidence type="ECO:0000256" key="10">
    <source>
        <dbReference type="ARBA" id="ARBA00023128"/>
    </source>
</evidence>
<reference evidence="16" key="1">
    <citation type="submission" date="2012-04" db="EMBL/GenBank/DDBJ databases">
        <title>The Genome Sequence of Loa loa.</title>
        <authorList>
            <consortium name="The Broad Institute Genome Sequencing Platform"/>
            <consortium name="Broad Institute Genome Sequencing Center for Infectious Disease"/>
            <person name="Nutman T.B."/>
            <person name="Fink D.L."/>
            <person name="Russ C."/>
            <person name="Young S."/>
            <person name="Zeng Q."/>
            <person name="Gargeya S."/>
            <person name="Alvarado L."/>
            <person name="Berlin A."/>
            <person name="Chapman S.B."/>
            <person name="Chen Z."/>
            <person name="Freedman E."/>
            <person name="Gellesch M."/>
            <person name="Goldberg J."/>
            <person name="Griggs A."/>
            <person name="Gujja S."/>
            <person name="Heilman E.R."/>
            <person name="Heiman D."/>
            <person name="Howarth C."/>
            <person name="Mehta T."/>
            <person name="Neiman D."/>
            <person name="Pearson M."/>
            <person name="Roberts A."/>
            <person name="Saif S."/>
            <person name="Shea T."/>
            <person name="Shenoy N."/>
            <person name="Sisk P."/>
            <person name="Stolte C."/>
            <person name="Sykes S."/>
            <person name="White J."/>
            <person name="Yandava C."/>
            <person name="Haas B."/>
            <person name="Henn M.R."/>
            <person name="Nusbaum C."/>
            <person name="Birren B."/>
        </authorList>
    </citation>
    <scope>NUCLEOTIDE SEQUENCE [LARGE SCALE GENOMIC DNA]</scope>
</reference>
<reference evidence="17" key="2">
    <citation type="submission" date="2016-11" db="UniProtKB">
        <authorList>
            <consortium name="WormBaseParasite"/>
        </authorList>
    </citation>
    <scope>IDENTIFICATION</scope>
</reference>
<organism evidence="16 17">
    <name type="scientific">Loa loa</name>
    <name type="common">Eye worm</name>
    <name type="synonym">Filaria loa</name>
    <dbReference type="NCBI Taxonomy" id="7209"/>
    <lineage>
        <taxon>Eukaryota</taxon>
        <taxon>Metazoa</taxon>
        <taxon>Ecdysozoa</taxon>
        <taxon>Nematoda</taxon>
        <taxon>Chromadorea</taxon>
        <taxon>Rhabditida</taxon>
        <taxon>Spirurina</taxon>
        <taxon>Spiruromorpha</taxon>
        <taxon>Filarioidea</taxon>
        <taxon>Onchocercidae</taxon>
        <taxon>Loa</taxon>
    </lineage>
</organism>
<feature type="domain" description="FAD/NAD(P)-binding" evidence="14">
    <location>
        <begin position="286"/>
        <end position="616"/>
    </location>
</feature>
<evidence type="ECO:0000256" key="7">
    <source>
        <dbReference type="ARBA" id="ARBA00022946"/>
    </source>
</evidence>
<keyword evidence="7" id="KW-0809">Transit peptide</keyword>
<evidence type="ECO:0000259" key="15">
    <source>
        <dbReference type="Pfam" id="PF14721"/>
    </source>
</evidence>
<comment type="cofactor">
    <cofactor evidence="1">
        <name>FAD</name>
        <dbReference type="ChEBI" id="CHEBI:57692"/>
    </cofactor>
</comment>
<dbReference type="GO" id="GO:0005739">
    <property type="term" value="C:mitochondrion"/>
    <property type="evidence" value="ECO:0007669"/>
    <property type="project" value="UniProtKB-SubCell"/>
</dbReference>
<dbReference type="GO" id="GO:0071949">
    <property type="term" value="F:FAD binding"/>
    <property type="evidence" value="ECO:0007669"/>
    <property type="project" value="TreeGrafter"/>
</dbReference>
<dbReference type="PANTHER" id="PTHR43557">
    <property type="entry name" value="APOPTOSIS-INDUCING FACTOR 1"/>
    <property type="match status" value="1"/>
</dbReference>
<evidence type="ECO:0000256" key="9">
    <source>
        <dbReference type="ARBA" id="ARBA00023027"/>
    </source>
</evidence>
<evidence type="ECO:0000256" key="5">
    <source>
        <dbReference type="ARBA" id="ARBA00022703"/>
    </source>
</evidence>
<dbReference type="Gene3D" id="3.30.390.30">
    <property type="match status" value="1"/>
</dbReference>
<evidence type="ECO:0000256" key="1">
    <source>
        <dbReference type="ARBA" id="ARBA00001974"/>
    </source>
</evidence>
<sequence length="738" mass="81913">MLSLREFTLEILSCNLPFASHMDYCPNRGLVNAKTTLEIVHVHSVMTLQRLCTVGPQLHRLRFVHTFTPKNTTILRCCSSKSTTSELHHDDKLSALPPGLQKLAKLKVEDWHHINPGPPTTHDDIPIPFKGFEEAKKDFMPTFNLYFYGSIILFAVTFYWVFFVEDIWPYNARAPVKSYRERHKGKKAPESSSDDSSNGSKTSADAAGAGAALAIDSSEKETTDGSAGIEKDVKVNTSTVSPLASVKEKKAVATEGSVMSEETIAMGSGKEDVVDPKKLPDEIPYLLIGSGAASYYAALAIRARDADAKVLIIGDEKHLPYNRPPLSKELWWYGEDQVAETLEYRGYGGKKRDVYFEAPGFFVAPGEIESAEHGGVSLIIGHRVVKLDLATQTAYLDDGRSLKYQKCLIATGGYPKSLPVIEDANEEIKRRVTFFRTIDDFRKLDEIVRKSKSITIIGGSFLGSELANSLNRRFGKQGLQICQANFDIFRERGNVAEILPQFLSKYITSELRKSGVNVMPEKELKRVTVDESGKLRLQLTTGETINTDHIILAIGICANTDLAKSCGLEIDPVNGGYVVDAELRARSNIWVAGDASSFYDIKLGRRRMEHWEHAQITGRLAGENMTGANRPYWHQSSYYSFLAPSVQLEAVGRTDSGLRTVSVLADSKEKAKEIEKGVVFYLDGKVIVGVLLLNVSGPGIEIARRLIADGREHDNFKELAKLFELHKSIANDEQEQEE</sequence>
<accession>A0A1I7VLX7</accession>
<keyword evidence="6" id="KW-0274">FAD</keyword>
<dbReference type="eggNOG" id="KOG1346">
    <property type="taxonomic scope" value="Eukaryota"/>
</dbReference>
<dbReference type="Pfam" id="PF07992">
    <property type="entry name" value="Pyr_redox_2"/>
    <property type="match status" value="1"/>
</dbReference>
<dbReference type="SMART" id="SM01353">
    <property type="entry name" value="AIF_C"/>
    <property type="match status" value="1"/>
</dbReference>
<comment type="catalytic activity">
    <reaction evidence="11">
        <text>A + NADH + H(+) = AH2 + NAD(+)</text>
        <dbReference type="Rhea" id="RHEA:11356"/>
        <dbReference type="ChEBI" id="CHEBI:13193"/>
        <dbReference type="ChEBI" id="CHEBI:15378"/>
        <dbReference type="ChEBI" id="CHEBI:17499"/>
        <dbReference type="ChEBI" id="CHEBI:57540"/>
        <dbReference type="ChEBI" id="CHEBI:57945"/>
    </reaction>
</comment>
<dbReference type="PRINTS" id="PR00368">
    <property type="entry name" value="FADPNR"/>
</dbReference>
<comment type="subcellular location">
    <subcellularLocation>
        <location evidence="2">Mitochondrion</location>
    </subcellularLocation>
</comment>
<dbReference type="Gene3D" id="3.50.50.60">
    <property type="entry name" value="FAD/NAD(P)-binding domain"/>
    <property type="match status" value="2"/>
</dbReference>
<evidence type="ECO:0000256" key="4">
    <source>
        <dbReference type="ARBA" id="ARBA00022630"/>
    </source>
</evidence>
<proteinExistence type="inferred from homology"/>
<keyword evidence="4" id="KW-0285">Flavoprotein</keyword>
<dbReference type="Proteomes" id="UP000095285">
    <property type="component" value="Unassembled WGS sequence"/>
</dbReference>
<evidence type="ECO:0000256" key="13">
    <source>
        <dbReference type="SAM" id="Phobius"/>
    </source>
</evidence>
<keyword evidence="13" id="KW-0472">Membrane</keyword>
<evidence type="ECO:0000256" key="3">
    <source>
        <dbReference type="ARBA" id="ARBA00006442"/>
    </source>
</evidence>
<evidence type="ECO:0000256" key="2">
    <source>
        <dbReference type="ARBA" id="ARBA00004173"/>
    </source>
</evidence>
<dbReference type="InterPro" id="IPR023753">
    <property type="entry name" value="FAD/NAD-binding_dom"/>
</dbReference>
<dbReference type="InterPro" id="IPR050446">
    <property type="entry name" value="FAD-oxidoreductase/Apoptosis"/>
</dbReference>
<keyword evidence="13" id="KW-1133">Transmembrane helix</keyword>
<comment type="similarity">
    <text evidence="3">Belongs to the FAD-dependent oxidoreductase family.</text>
</comment>
<dbReference type="STRING" id="7209.A0A1I7VLX7"/>
<feature type="transmembrane region" description="Helical" evidence="13">
    <location>
        <begin position="145"/>
        <end position="163"/>
    </location>
</feature>
<keyword evidence="13" id="KW-0812">Transmembrane</keyword>
<dbReference type="PRINTS" id="PR00411">
    <property type="entry name" value="PNDRDTASEI"/>
</dbReference>
<dbReference type="GO" id="GO:0016174">
    <property type="term" value="F:NAD(P)H oxidase H2O2-forming activity"/>
    <property type="evidence" value="ECO:0007669"/>
    <property type="project" value="TreeGrafter"/>
</dbReference>
<dbReference type="WBParaSite" id="EN70_4009">
    <property type="protein sequence ID" value="EN70_4009"/>
    <property type="gene ID" value="EN70_4009"/>
</dbReference>
<keyword evidence="5" id="KW-0053">Apoptosis</keyword>
<keyword evidence="9" id="KW-0520">NAD</keyword>
<dbReference type="Pfam" id="PF14721">
    <property type="entry name" value="AIF_C"/>
    <property type="match status" value="1"/>
</dbReference>
<dbReference type="GO" id="GO:0033108">
    <property type="term" value="P:mitochondrial respiratory chain complex assembly"/>
    <property type="evidence" value="ECO:0007669"/>
    <property type="project" value="TreeGrafter"/>
</dbReference>
<evidence type="ECO:0000313" key="17">
    <source>
        <dbReference type="WBParaSite" id="EN70_4009"/>
    </source>
</evidence>
<dbReference type="SUPFAM" id="SSF55424">
    <property type="entry name" value="FAD/NAD-linked reductases, dimerisation (C-terminal) domain"/>
    <property type="match status" value="1"/>
</dbReference>
<dbReference type="InterPro" id="IPR036188">
    <property type="entry name" value="FAD/NAD-bd_sf"/>
</dbReference>
<evidence type="ECO:0000313" key="16">
    <source>
        <dbReference type="Proteomes" id="UP000095285"/>
    </source>
</evidence>
<keyword evidence="10" id="KW-0496">Mitochondrion</keyword>
<keyword evidence="8" id="KW-0560">Oxidoreductase</keyword>
<dbReference type="InterPro" id="IPR029324">
    <property type="entry name" value="AIF_C"/>
</dbReference>
<protein>
    <submittedName>
        <fullName evidence="17">Programmed cell death 8</fullName>
    </submittedName>
</protein>
<evidence type="ECO:0000256" key="6">
    <source>
        <dbReference type="ARBA" id="ARBA00022827"/>
    </source>
</evidence>
<feature type="region of interest" description="Disordered" evidence="12">
    <location>
        <begin position="179"/>
        <end position="204"/>
    </location>
</feature>
<evidence type="ECO:0000259" key="14">
    <source>
        <dbReference type="Pfam" id="PF07992"/>
    </source>
</evidence>
<evidence type="ECO:0000256" key="12">
    <source>
        <dbReference type="SAM" id="MobiDB-lite"/>
    </source>
</evidence>
<evidence type="ECO:0000256" key="8">
    <source>
        <dbReference type="ARBA" id="ARBA00023002"/>
    </source>
</evidence>
<dbReference type="GO" id="GO:0006915">
    <property type="term" value="P:apoptotic process"/>
    <property type="evidence" value="ECO:0007669"/>
    <property type="project" value="UniProtKB-KW"/>
</dbReference>
<evidence type="ECO:0000256" key="11">
    <source>
        <dbReference type="ARBA" id="ARBA00047786"/>
    </source>
</evidence>
<dbReference type="SUPFAM" id="SSF51905">
    <property type="entry name" value="FAD/NAD(P)-binding domain"/>
    <property type="match status" value="2"/>
</dbReference>
<dbReference type="InterPro" id="IPR016156">
    <property type="entry name" value="FAD/NAD-linked_Rdtase_dimer_sf"/>
</dbReference>
<dbReference type="GO" id="GO:0046983">
    <property type="term" value="F:protein dimerization activity"/>
    <property type="evidence" value="ECO:0007669"/>
    <property type="project" value="InterPro"/>
</dbReference>
<dbReference type="AlphaFoldDB" id="A0A1I7VLX7"/>